<gene>
    <name evidence="1" type="ORF">ACM15_26310</name>
</gene>
<dbReference type="PATRIC" id="fig|328812.4.peg.1396"/>
<evidence type="ECO:0000313" key="1">
    <source>
        <dbReference type="EMBL" id="KMM30738.1"/>
    </source>
</evidence>
<dbReference type="EMBL" id="LFJV01000158">
    <property type="protein sequence ID" value="KMM30738.1"/>
    <property type="molecule type" value="Genomic_DNA"/>
</dbReference>
<dbReference type="AlphaFoldDB" id="A0A0J6CC97"/>
<protein>
    <recommendedName>
        <fullName evidence="3">DUF1896 family protein</fullName>
    </recommendedName>
</protein>
<evidence type="ECO:0008006" key="3">
    <source>
        <dbReference type="Google" id="ProtNLM"/>
    </source>
</evidence>
<dbReference type="Gene3D" id="1.10.8.340">
    <property type="entry name" value="PG0816-like"/>
    <property type="match status" value="1"/>
</dbReference>
<organism evidence="1 2">
    <name type="scientific">Parabacteroides goldsteinii</name>
    <dbReference type="NCBI Taxonomy" id="328812"/>
    <lineage>
        <taxon>Bacteria</taxon>
        <taxon>Pseudomonadati</taxon>
        <taxon>Bacteroidota</taxon>
        <taxon>Bacteroidia</taxon>
        <taxon>Bacteroidales</taxon>
        <taxon>Tannerellaceae</taxon>
        <taxon>Parabacteroides</taxon>
    </lineage>
</organism>
<sequence length="169" mass="19259">MGTRGAFLFPDYQRPLKILIMPDKQHHTPTGELSYYGLSLLSYLKDSHPELIAESEFIAERADSAAQAYSEAIRSGCNHIEAEEIAREELCRGLHFSPYNTLVNILWREFEAEIPEDTARQAALRLLPLCRGVLEKYDLTDDFADTPDYELFYTELTGTVQILLEDGIQ</sequence>
<dbReference type="Pfam" id="PF08989">
    <property type="entry name" value="DUF1896"/>
    <property type="match status" value="1"/>
</dbReference>
<reference evidence="1 2" key="1">
    <citation type="submission" date="2015-06" db="EMBL/GenBank/DDBJ databases">
        <title>Draft Genome Sequence of Parabacteroides goldsteinii with Putative Novel Metallo-Beta-Lactamases Isolated from a Blood Culture from a Human Patient.</title>
        <authorList>
            <person name="Krogh T.J."/>
            <person name="Agergaard C.N."/>
            <person name="Moller-Jensen J."/>
            <person name="Justesen U.S."/>
        </authorList>
    </citation>
    <scope>NUCLEOTIDE SEQUENCE [LARGE SCALE GENOMIC DNA]</scope>
    <source>
        <strain evidence="1 2">910340</strain>
    </source>
</reference>
<proteinExistence type="predicted"/>
<dbReference type="InterPro" id="IPR036297">
    <property type="entry name" value="PG0816-like_sf"/>
</dbReference>
<dbReference type="SUPFAM" id="SSF140753">
    <property type="entry name" value="PG0816-like"/>
    <property type="match status" value="1"/>
</dbReference>
<dbReference type="InterPro" id="IPR015082">
    <property type="entry name" value="DUF1896"/>
</dbReference>
<dbReference type="Proteomes" id="UP000036166">
    <property type="component" value="Unassembled WGS sequence"/>
</dbReference>
<accession>A0A0J6CC97</accession>
<evidence type="ECO:0000313" key="2">
    <source>
        <dbReference type="Proteomes" id="UP000036166"/>
    </source>
</evidence>
<name>A0A0J6CC97_9BACT</name>
<dbReference type="Gene3D" id="1.10.8.330">
    <property type="entry name" value="PG0816-like"/>
    <property type="match status" value="1"/>
</dbReference>
<comment type="caution">
    <text evidence="1">The sequence shown here is derived from an EMBL/GenBank/DDBJ whole genome shotgun (WGS) entry which is preliminary data.</text>
</comment>